<evidence type="ECO:0000256" key="2">
    <source>
        <dbReference type="SAM" id="MobiDB-lite"/>
    </source>
</evidence>
<feature type="compositionally biased region" description="Low complexity" evidence="2">
    <location>
        <begin position="121"/>
        <end position="138"/>
    </location>
</feature>
<dbReference type="PANTHER" id="PTHR21581">
    <property type="entry name" value="D-ALANYL-D-ALANINE CARBOXYPEPTIDASE"/>
    <property type="match status" value="1"/>
</dbReference>
<evidence type="ECO:0000256" key="1">
    <source>
        <dbReference type="PROSITE-ProRule" id="PRU00339"/>
    </source>
</evidence>
<evidence type="ECO:0008006" key="5">
    <source>
        <dbReference type="Google" id="ProtNLM"/>
    </source>
</evidence>
<feature type="compositionally biased region" description="Low complexity" evidence="2">
    <location>
        <begin position="54"/>
        <end position="64"/>
    </location>
</feature>
<organism evidence="3 4">
    <name type="scientific">Sphagnum troendelagicum</name>
    <dbReference type="NCBI Taxonomy" id="128251"/>
    <lineage>
        <taxon>Eukaryota</taxon>
        <taxon>Viridiplantae</taxon>
        <taxon>Streptophyta</taxon>
        <taxon>Embryophyta</taxon>
        <taxon>Bryophyta</taxon>
        <taxon>Sphagnophytina</taxon>
        <taxon>Sphagnopsida</taxon>
        <taxon>Sphagnales</taxon>
        <taxon>Sphagnaceae</taxon>
        <taxon>Sphagnum</taxon>
    </lineage>
</organism>
<feature type="region of interest" description="Disordered" evidence="2">
    <location>
        <begin position="1"/>
        <end position="67"/>
    </location>
</feature>
<keyword evidence="4" id="KW-1185">Reference proteome</keyword>
<dbReference type="InterPro" id="IPR011990">
    <property type="entry name" value="TPR-like_helical_dom_sf"/>
</dbReference>
<gene>
    <name evidence="3" type="ORF">CSSPTR1EN2_LOCUS1546</name>
</gene>
<proteinExistence type="predicted"/>
<accession>A0ABP0TBL4</accession>
<name>A0ABP0TBL4_9BRYO</name>
<protein>
    <recommendedName>
        <fullName evidence="5">Trafficking protein particle complex subunit 12</fullName>
    </recommendedName>
</protein>
<dbReference type="PROSITE" id="PS50005">
    <property type="entry name" value="TPR"/>
    <property type="match status" value="1"/>
</dbReference>
<feature type="compositionally biased region" description="Polar residues" evidence="2">
    <location>
        <begin position="9"/>
        <end position="30"/>
    </location>
</feature>
<evidence type="ECO:0000313" key="4">
    <source>
        <dbReference type="Proteomes" id="UP001497512"/>
    </source>
</evidence>
<keyword evidence="1" id="KW-0802">TPR repeat</keyword>
<dbReference type="SUPFAM" id="SSF48452">
    <property type="entry name" value="TPR-like"/>
    <property type="match status" value="1"/>
</dbReference>
<dbReference type="Proteomes" id="UP001497512">
    <property type="component" value="Chromosome 1"/>
</dbReference>
<feature type="region of interest" description="Disordered" evidence="2">
    <location>
        <begin position="85"/>
        <end position="145"/>
    </location>
</feature>
<sequence>MEEQPSPPASSGDNFGSFFQNSSPSDSPSFQREAPFLAHDGKREAQSPAPPSPSSVSRSASSPALGPVKPSFMASWGLFQSEEASQSGEAVRHPLMGGDPLIDSDDEIPTTTSLVSPKKPPASASSTTKTTSAATTSPDVVSSGNASNNPDLLQFSGLSLYQTTSNVTRLRKLARQGAWRTLVEKVKDAKKRGALAMPDEEVTYGTYHLLALMKLRSYGAAADELAALGDLDSPHYQYEQHPLLYPGKSGSMVPFALRCLHAELPHRTGQTSTTMERLYALLAHCNSRVTAVKPLLVWMRRKEAVIYNLVSHHLHQKQFVVALQWLNRLLARTPTDGNLLSKVGYVQLQLGDIEGAQLTFSKVEALLSDPPSDTLLINLVGRNRGLLHFAEKQYSKAFDEFNAVLGRDPTDAVSANNKALCLMYSRELLGATQVLEDCLQTSPQSTLNETVVLNLCSMYELTSINSSDAKRTLSTWLLNHAPDDFDLSCTRL</sequence>
<dbReference type="Gene3D" id="1.25.40.10">
    <property type="entry name" value="Tetratricopeptide repeat domain"/>
    <property type="match status" value="1"/>
</dbReference>
<feature type="repeat" description="TPR" evidence="1">
    <location>
        <begin position="378"/>
        <end position="411"/>
    </location>
</feature>
<dbReference type="InterPro" id="IPR019734">
    <property type="entry name" value="TPR_rpt"/>
</dbReference>
<dbReference type="PANTHER" id="PTHR21581:SF6">
    <property type="entry name" value="TRAFFICKING PROTEIN PARTICLE COMPLEX SUBUNIT 12"/>
    <property type="match status" value="1"/>
</dbReference>
<dbReference type="EMBL" id="OZ019893">
    <property type="protein sequence ID" value="CAK9191749.1"/>
    <property type="molecule type" value="Genomic_DNA"/>
</dbReference>
<evidence type="ECO:0000313" key="3">
    <source>
        <dbReference type="EMBL" id="CAK9191749.1"/>
    </source>
</evidence>
<reference evidence="3 4" key="1">
    <citation type="submission" date="2024-02" db="EMBL/GenBank/DDBJ databases">
        <authorList>
            <consortium name="ELIXIR-Norway"/>
            <consortium name="Elixir Norway"/>
        </authorList>
    </citation>
    <scope>NUCLEOTIDE SEQUENCE [LARGE SCALE GENOMIC DNA]</scope>
</reference>